<dbReference type="AlphaFoldDB" id="A0A101M101"/>
<comment type="caution">
    <text evidence="1">The sequence shown here is derived from an EMBL/GenBank/DDBJ whole genome shotgun (WGS) entry which is preliminary data.</text>
</comment>
<geneLocation type="mitochondrion" evidence="1"/>
<protein>
    <submittedName>
        <fullName evidence="1">Uncharacterized protein</fullName>
    </submittedName>
</protein>
<sequence>MHLYTLHTDHMAKIANLFHVEHTLRFLGVQRLFLHDAQNLLNMLQMLLPCPVVYKEVIKEQQKLSQPLVEDVIHARLESS</sequence>
<organism evidence="1">
    <name type="scientific">Picea glauca</name>
    <name type="common">White spruce</name>
    <name type="synonym">Pinus glauca</name>
    <dbReference type="NCBI Taxonomy" id="3330"/>
    <lineage>
        <taxon>Eukaryota</taxon>
        <taxon>Viridiplantae</taxon>
        <taxon>Streptophyta</taxon>
        <taxon>Embryophyta</taxon>
        <taxon>Tracheophyta</taxon>
        <taxon>Spermatophyta</taxon>
        <taxon>Pinopsida</taxon>
        <taxon>Pinidae</taxon>
        <taxon>Conifers I</taxon>
        <taxon>Pinales</taxon>
        <taxon>Pinaceae</taxon>
        <taxon>Picea</taxon>
    </lineage>
</organism>
<evidence type="ECO:0000313" key="1">
    <source>
        <dbReference type="EMBL" id="KUM49046.1"/>
    </source>
</evidence>
<keyword evidence="1" id="KW-0496">Mitochondrion</keyword>
<accession>A0A101M101</accession>
<name>A0A101M101_PICGL</name>
<reference evidence="1" key="1">
    <citation type="journal article" date="2015" name="Genome Biol. Evol.">
        <title>Organellar Genomes of White Spruce (Picea glauca): Assembly and Annotation.</title>
        <authorList>
            <person name="Jackman S.D."/>
            <person name="Warren R.L."/>
            <person name="Gibb E.A."/>
            <person name="Vandervalk B.P."/>
            <person name="Mohamadi H."/>
            <person name="Chu J."/>
            <person name="Raymond A."/>
            <person name="Pleasance S."/>
            <person name="Coope R."/>
            <person name="Wildung M.R."/>
            <person name="Ritland C.E."/>
            <person name="Bousquet J."/>
            <person name="Jones S.J."/>
            <person name="Bohlmann J."/>
            <person name="Birol I."/>
        </authorList>
    </citation>
    <scope>NUCLEOTIDE SEQUENCE [LARGE SCALE GENOMIC DNA]</scope>
    <source>
        <tissue evidence="1">Flushing bud</tissue>
    </source>
</reference>
<proteinExistence type="predicted"/>
<dbReference type="EMBL" id="LKAM01000004">
    <property type="protein sequence ID" value="KUM49046.1"/>
    <property type="molecule type" value="Genomic_DNA"/>
</dbReference>
<gene>
    <name evidence="1" type="ORF">ABT39_MTgene4383</name>
</gene>